<feature type="transmembrane region" description="Helical" evidence="1">
    <location>
        <begin position="183"/>
        <end position="201"/>
    </location>
</feature>
<sequence length="438" mass="48397">MSHWSTLPHDPCLPSPFRSLIQLNMIGMLDQARLIVLPNWVVPLSTQILSLIALYMGADASLKRFVTIRSMSIGPETGNGEPKRIVATDTEGPTAGVDRQTRRHYVFTWIITLLSLAIFIGIQCTRSQSILDISLMIVGFIHLTFMFDTVLGILFSRTASMSLGAAGSEKSRKVVYFARHGRVFAWLHIAALLATAMLLLLQSGPTIITPILSFVWILSATTTFAGEGEINKIRRTVWISLGYIAACWVFLAATFGYIYYTTSDDVKPAVSSTPGDSGSPWGFIRKPSEWLLVSVRYHIESAAIVGPASLLCMGLRYDYLRSKPVSLVNLTPDGKASMIPRCLGSFARPTFNAGFLALAATLLASNYVAKQFCYKEYWLFQGVMVLFTHPAVTLVSAVSVWLRGQGKAWWTFEEQWGPSEAGLHEVPDIETLEERRGG</sequence>
<evidence type="ECO:0000256" key="1">
    <source>
        <dbReference type="SAM" id="Phobius"/>
    </source>
</evidence>
<reference evidence="2" key="1">
    <citation type="submission" date="2023-02" db="EMBL/GenBank/DDBJ databases">
        <title>Identification and recombinant expression of a fungal hydrolase from Papiliotrema laurentii that hydrolyzes apple cutin and clears colloidal polyester polyurethane.</title>
        <authorList>
            <consortium name="DOE Joint Genome Institute"/>
            <person name="Roman V.A."/>
            <person name="Bojanowski C."/>
            <person name="Crable B.R."/>
            <person name="Wagner D.N."/>
            <person name="Hung C.S."/>
            <person name="Nadeau L.J."/>
            <person name="Schratz L."/>
            <person name="Haridas S."/>
            <person name="Pangilinan J."/>
            <person name="Lipzen A."/>
            <person name="Na H."/>
            <person name="Yan M."/>
            <person name="Ng V."/>
            <person name="Grigoriev I.V."/>
            <person name="Spatafora J.W."/>
            <person name="Barlow D."/>
            <person name="Biffinger J."/>
            <person name="Kelley-Loughnane N."/>
            <person name="Varaljay V.A."/>
            <person name="Crookes-Goodson W.J."/>
        </authorList>
    </citation>
    <scope>NUCLEOTIDE SEQUENCE</scope>
    <source>
        <strain evidence="2">5307AH</strain>
    </source>
</reference>
<gene>
    <name evidence="2" type="ORF">DB88DRAFT_484936</name>
</gene>
<name>A0AAD9FTB3_PAPLA</name>
<dbReference type="EMBL" id="JAODAN010000003">
    <property type="protein sequence ID" value="KAK1925736.1"/>
    <property type="molecule type" value="Genomic_DNA"/>
</dbReference>
<feature type="transmembrane region" description="Helical" evidence="1">
    <location>
        <begin position="346"/>
        <end position="365"/>
    </location>
</feature>
<feature type="transmembrane region" description="Helical" evidence="1">
    <location>
        <begin position="134"/>
        <end position="155"/>
    </location>
</feature>
<accession>A0AAD9FTB3</accession>
<protein>
    <submittedName>
        <fullName evidence="2">Uncharacterized protein</fullName>
    </submittedName>
</protein>
<feature type="transmembrane region" description="Helical" evidence="1">
    <location>
        <begin position="40"/>
        <end position="62"/>
    </location>
</feature>
<keyword evidence="1" id="KW-0472">Membrane</keyword>
<keyword evidence="3" id="KW-1185">Reference proteome</keyword>
<feature type="transmembrane region" description="Helical" evidence="1">
    <location>
        <begin position="105"/>
        <end position="122"/>
    </location>
</feature>
<feature type="transmembrane region" description="Helical" evidence="1">
    <location>
        <begin position="237"/>
        <end position="260"/>
    </location>
</feature>
<comment type="caution">
    <text evidence="2">The sequence shown here is derived from an EMBL/GenBank/DDBJ whole genome shotgun (WGS) entry which is preliminary data.</text>
</comment>
<dbReference type="AlphaFoldDB" id="A0AAD9FTB3"/>
<dbReference type="Proteomes" id="UP001182556">
    <property type="component" value="Unassembled WGS sequence"/>
</dbReference>
<keyword evidence="1" id="KW-0812">Transmembrane</keyword>
<feature type="transmembrane region" description="Helical" evidence="1">
    <location>
        <begin position="377"/>
        <end position="402"/>
    </location>
</feature>
<keyword evidence="1" id="KW-1133">Transmembrane helix</keyword>
<proteinExistence type="predicted"/>
<organism evidence="2 3">
    <name type="scientific">Papiliotrema laurentii</name>
    <name type="common">Cryptococcus laurentii</name>
    <dbReference type="NCBI Taxonomy" id="5418"/>
    <lineage>
        <taxon>Eukaryota</taxon>
        <taxon>Fungi</taxon>
        <taxon>Dikarya</taxon>
        <taxon>Basidiomycota</taxon>
        <taxon>Agaricomycotina</taxon>
        <taxon>Tremellomycetes</taxon>
        <taxon>Tremellales</taxon>
        <taxon>Rhynchogastremaceae</taxon>
        <taxon>Papiliotrema</taxon>
    </lineage>
</organism>
<evidence type="ECO:0000313" key="3">
    <source>
        <dbReference type="Proteomes" id="UP001182556"/>
    </source>
</evidence>
<evidence type="ECO:0000313" key="2">
    <source>
        <dbReference type="EMBL" id="KAK1925736.1"/>
    </source>
</evidence>
<feature type="transmembrane region" description="Helical" evidence="1">
    <location>
        <begin position="207"/>
        <end position="225"/>
    </location>
</feature>